<keyword evidence="3" id="KW-1185">Reference proteome</keyword>
<dbReference type="InterPro" id="IPR003489">
    <property type="entry name" value="RHF/RaiA"/>
</dbReference>
<keyword evidence="2" id="KW-0687">Ribonucleoprotein</keyword>
<dbReference type="GO" id="GO:0003676">
    <property type="term" value="F:nucleic acid binding"/>
    <property type="evidence" value="ECO:0007669"/>
    <property type="project" value="InterPro"/>
</dbReference>
<dbReference type="SMART" id="SM00357">
    <property type="entry name" value="CSP"/>
    <property type="match status" value="1"/>
</dbReference>
<dbReference type="Proteomes" id="UP000468901">
    <property type="component" value="Unassembled WGS sequence"/>
</dbReference>
<evidence type="ECO:0000313" key="2">
    <source>
        <dbReference type="EMBL" id="KAB7739730.1"/>
    </source>
</evidence>
<sequence>MQRPLSIAFRDMEPSPAVEARIRTHVEKLEHLYRQIIGCHVVIEAPHHHQHKGKLYRASINVKVPSGEIVVNSTGPQNHAHEDVYVAIRDAFDALARRLEDHSRRDRGVEKAHAVPTHGKVQKLFPAEGYGFVITSDGDEIYFHENSVANHGFGALKVGTEVRLVIAEKEGEHGAQASTVTPIGKHHPTP</sequence>
<keyword evidence="2" id="KW-0689">Ribosomal protein</keyword>
<dbReference type="RefSeq" id="WP_152216539.1">
    <property type="nucleotide sequence ID" value="NZ_JBAQYD010000021.1"/>
</dbReference>
<protein>
    <submittedName>
        <fullName evidence="2">30S ribosomal protein S30</fullName>
    </submittedName>
</protein>
<comment type="caution">
    <text evidence="2">The sequence shown here is derived from an EMBL/GenBank/DDBJ whole genome shotgun (WGS) entry which is preliminary data.</text>
</comment>
<evidence type="ECO:0000313" key="3">
    <source>
        <dbReference type="Proteomes" id="UP000468901"/>
    </source>
</evidence>
<dbReference type="GO" id="GO:0005840">
    <property type="term" value="C:ribosome"/>
    <property type="evidence" value="ECO:0007669"/>
    <property type="project" value="UniProtKB-KW"/>
</dbReference>
<proteinExistence type="predicted"/>
<dbReference type="Gene3D" id="2.40.50.140">
    <property type="entry name" value="Nucleic acid-binding proteins"/>
    <property type="match status" value="1"/>
</dbReference>
<accession>A0A6N6VGE3</accession>
<dbReference type="InterPro" id="IPR011129">
    <property type="entry name" value="CSD"/>
</dbReference>
<reference evidence="2 3" key="1">
    <citation type="submission" date="2019-09" db="EMBL/GenBank/DDBJ databases">
        <title>Parvibaculum sedimenti sp. nov., isolated from sediment.</title>
        <authorList>
            <person name="Wang Y."/>
        </authorList>
    </citation>
    <scope>NUCLEOTIDE SEQUENCE [LARGE SCALE GENOMIC DNA]</scope>
    <source>
        <strain evidence="2 3">HXT-9</strain>
    </source>
</reference>
<dbReference type="Pfam" id="PF00313">
    <property type="entry name" value="CSD"/>
    <property type="match status" value="1"/>
</dbReference>
<evidence type="ECO:0000259" key="1">
    <source>
        <dbReference type="PROSITE" id="PS51857"/>
    </source>
</evidence>
<dbReference type="InterPro" id="IPR012340">
    <property type="entry name" value="NA-bd_OB-fold"/>
</dbReference>
<dbReference type="EMBL" id="WESC01000009">
    <property type="protein sequence ID" value="KAB7739730.1"/>
    <property type="molecule type" value="Genomic_DNA"/>
</dbReference>
<dbReference type="SUPFAM" id="SSF50249">
    <property type="entry name" value="Nucleic acid-binding proteins"/>
    <property type="match status" value="1"/>
</dbReference>
<gene>
    <name evidence="2" type="ORF">F2P47_11710</name>
</gene>
<feature type="domain" description="CSD" evidence="1">
    <location>
        <begin position="116"/>
        <end position="182"/>
    </location>
</feature>
<dbReference type="Pfam" id="PF02482">
    <property type="entry name" value="Ribosomal_S30AE"/>
    <property type="match status" value="1"/>
</dbReference>
<dbReference type="InterPro" id="IPR036567">
    <property type="entry name" value="RHF-like"/>
</dbReference>
<dbReference type="SUPFAM" id="SSF69754">
    <property type="entry name" value="Ribosome binding protein Y (YfiA homologue)"/>
    <property type="match status" value="1"/>
</dbReference>
<organism evidence="2 3">
    <name type="scientific">Parvibaculum sedimenti</name>
    <dbReference type="NCBI Taxonomy" id="2608632"/>
    <lineage>
        <taxon>Bacteria</taxon>
        <taxon>Pseudomonadati</taxon>
        <taxon>Pseudomonadota</taxon>
        <taxon>Alphaproteobacteria</taxon>
        <taxon>Hyphomicrobiales</taxon>
        <taxon>Parvibaculaceae</taxon>
        <taxon>Parvibaculum</taxon>
    </lineage>
</organism>
<dbReference type="GO" id="GO:0005829">
    <property type="term" value="C:cytosol"/>
    <property type="evidence" value="ECO:0007669"/>
    <property type="project" value="UniProtKB-ARBA"/>
</dbReference>
<name>A0A6N6VGE3_9HYPH</name>
<dbReference type="Gene3D" id="3.30.160.100">
    <property type="entry name" value="Ribosome hibernation promotion factor-like"/>
    <property type="match status" value="1"/>
</dbReference>
<dbReference type="PROSITE" id="PS51857">
    <property type="entry name" value="CSD_2"/>
    <property type="match status" value="1"/>
</dbReference>
<dbReference type="AlphaFoldDB" id="A0A6N6VGE3"/>
<dbReference type="CDD" id="cd00552">
    <property type="entry name" value="RaiA"/>
    <property type="match status" value="1"/>
</dbReference>
<dbReference type="InterPro" id="IPR002059">
    <property type="entry name" value="CSP_DNA-bd"/>
</dbReference>